<protein>
    <recommendedName>
        <fullName evidence="2">Retrotransposon gag domain-containing protein</fullName>
    </recommendedName>
</protein>
<gene>
    <name evidence="3" type="ORF">Taro_043622</name>
</gene>
<dbReference type="PANTHER" id="PTHR33223">
    <property type="entry name" value="CCHC-TYPE DOMAIN-CONTAINING PROTEIN"/>
    <property type="match status" value="1"/>
</dbReference>
<keyword evidence="4" id="KW-1185">Reference proteome</keyword>
<dbReference type="Pfam" id="PF03732">
    <property type="entry name" value="Retrotrans_gag"/>
    <property type="match status" value="1"/>
</dbReference>
<evidence type="ECO:0000313" key="4">
    <source>
        <dbReference type="Proteomes" id="UP000652761"/>
    </source>
</evidence>
<feature type="region of interest" description="Disordered" evidence="1">
    <location>
        <begin position="148"/>
        <end position="192"/>
    </location>
</feature>
<evidence type="ECO:0000259" key="2">
    <source>
        <dbReference type="Pfam" id="PF03732"/>
    </source>
</evidence>
<evidence type="ECO:0000313" key="3">
    <source>
        <dbReference type="EMBL" id="MQM10725.1"/>
    </source>
</evidence>
<proteinExistence type="predicted"/>
<dbReference type="OrthoDB" id="1740583at2759"/>
<feature type="domain" description="Retrotransposon gag" evidence="2">
    <location>
        <begin position="2"/>
        <end position="49"/>
    </location>
</feature>
<sequence>MRRAITGFSQHSGELMHESWERLKELLRKCPHHGLSRWQIVKAFYEGLTESNRQMVDASCGGAFMTKSEDETYNLFDTLSENSINHASLHSYERALGPVKKTRLYELRRRGESNSRVEDLLDTLDQRLEQKLEQKFDQLMRESGQLPSQAIANPRNNPPGFYQNQQNDQVQGYRPPPRPNAPPPPNSQQAFV</sequence>
<accession>A0A843X120</accession>
<organism evidence="3 4">
    <name type="scientific">Colocasia esculenta</name>
    <name type="common">Wild taro</name>
    <name type="synonym">Arum esculentum</name>
    <dbReference type="NCBI Taxonomy" id="4460"/>
    <lineage>
        <taxon>Eukaryota</taxon>
        <taxon>Viridiplantae</taxon>
        <taxon>Streptophyta</taxon>
        <taxon>Embryophyta</taxon>
        <taxon>Tracheophyta</taxon>
        <taxon>Spermatophyta</taxon>
        <taxon>Magnoliopsida</taxon>
        <taxon>Liliopsida</taxon>
        <taxon>Araceae</taxon>
        <taxon>Aroideae</taxon>
        <taxon>Colocasieae</taxon>
        <taxon>Colocasia</taxon>
    </lineage>
</organism>
<dbReference type="EMBL" id="NMUH01004755">
    <property type="protein sequence ID" value="MQM10725.1"/>
    <property type="molecule type" value="Genomic_DNA"/>
</dbReference>
<comment type="caution">
    <text evidence="3">The sequence shown here is derived from an EMBL/GenBank/DDBJ whole genome shotgun (WGS) entry which is preliminary data.</text>
</comment>
<evidence type="ECO:0000256" key="1">
    <source>
        <dbReference type="SAM" id="MobiDB-lite"/>
    </source>
</evidence>
<name>A0A843X120_COLES</name>
<dbReference type="PANTHER" id="PTHR33223:SF11">
    <property type="entry name" value="ELEMENT PROTEIN, PUTATIVE-RELATED"/>
    <property type="match status" value="1"/>
</dbReference>
<reference evidence="3" key="1">
    <citation type="submission" date="2017-07" db="EMBL/GenBank/DDBJ databases">
        <title>Taro Niue Genome Assembly and Annotation.</title>
        <authorList>
            <person name="Atibalentja N."/>
            <person name="Keating K."/>
            <person name="Fields C.J."/>
        </authorList>
    </citation>
    <scope>NUCLEOTIDE SEQUENCE</scope>
    <source>
        <strain evidence="3">Niue_2</strain>
        <tissue evidence="3">Leaf</tissue>
    </source>
</reference>
<dbReference type="InterPro" id="IPR005162">
    <property type="entry name" value="Retrotrans_gag_dom"/>
</dbReference>
<dbReference type="Proteomes" id="UP000652761">
    <property type="component" value="Unassembled WGS sequence"/>
</dbReference>
<dbReference type="AlphaFoldDB" id="A0A843X120"/>
<feature type="compositionally biased region" description="Pro residues" evidence="1">
    <location>
        <begin position="174"/>
        <end position="186"/>
    </location>
</feature>